<dbReference type="Proteomes" id="UP001597158">
    <property type="component" value="Unassembled WGS sequence"/>
</dbReference>
<evidence type="ECO:0000256" key="2">
    <source>
        <dbReference type="ARBA" id="ARBA00022801"/>
    </source>
</evidence>
<proteinExistence type="inferred from homology"/>
<dbReference type="Pfam" id="PF00795">
    <property type="entry name" value="CN_hydrolase"/>
    <property type="match status" value="1"/>
</dbReference>
<organism evidence="4 5">
    <name type="scientific">Thauera mechernichensis</name>
    <dbReference type="NCBI Taxonomy" id="82788"/>
    <lineage>
        <taxon>Bacteria</taxon>
        <taxon>Pseudomonadati</taxon>
        <taxon>Pseudomonadota</taxon>
        <taxon>Betaproteobacteria</taxon>
        <taxon>Rhodocyclales</taxon>
        <taxon>Zoogloeaceae</taxon>
        <taxon>Thauera</taxon>
    </lineage>
</organism>
<reference evidence="5" key="1">
    <citation type="journal article" date="2019" name="Int. J. Syst. Evol. Microbiol.">
        <title>The Global Catalogue of Microorganisms (GCM) 10K type strain sequencing project: providing services to taxonomists for standard genome sequencing and annotation.</title>
        <authorList>
            <consortium name="The Broad Institute Genomics Platform"/>
            <consortium name="The Broad Institute Genome Sequencing Center for Infectious Disease"/>
            <person name="Wu L."/>
            <person name="Ma J."/>
        </authorList>
    </citation>
    <scope>NUCLEOTIDE SEQUENCE [LARGE SCALE GENOMIC DNA]</scope>
    <source>
        <strain evidence="5">CCUG 48884</strain>
    </source>
</reference>
<dbReference type="PANTHER" id="PTHR23088:SF27">
    <property type="entry name" value="DEAMINATED GLUTATHIONE AMIDASE"/>
    <property type="match status" value="1"/>
</dbReference>
<comment type="caution">
    <text evidence="4">The sequence shown here is derived from an EMBL/GenBank/DDBJ whole genome shotgun (WGS) entry which is preliminary data.</text>
</comment>
<evidence type="ECO:0000256" key="1">
    <source>
        <dbReference type="ARBA" id="ARBA00010613"/>
    </source>
</evidence>
<protein>
    <submittedName>
        <fullName evidence="4">Carbon-nitrogen hydrolase family protein</fullName>
    </submittedName>
</protein>
<name>A0ABW3WH51_9RHOO</name>
<evidence type="ECO:0000313" key="5">
    <source>
        <dbReference type="Proteomes" id="UP001597158"/>
    </source>
</evidence>
<dbReference type="InterPro" id="IPR001110">
    <property type="entry name" value="UPF0012_CS"/>
</dbReference>
<dbReference type="PANTHER" id="PTHR23088">
    <property type="entry name" value="NITRILASE-RELATED"/>
    <property type="match status" value="1"/>
</dbReference>
<dbReference type="CDD" id="cd07572">
    <property type="entry name" value="nit"/>
    <property type="match status" value="1"/>
</dbReference>
<dbReference type="Gene3D" id="3.60.110.10">
    <property type="entry name" value="Carbon-nitrogen hydrolase"/>
    <property type="match status" value="1"/>
</dbReference>
<comment type="similarity">
    <text evidence="1">Belongs to the carbon-nitrogen hydrolase superfamily. NIT1/NIT2 family.</text>
</comment>
<keyword evidence="2 4" id="KW-0378">Hydrolase</keyword>
<feature type="domain" description="CN hydrolase" evidence="3">
    <location>
        <begin position="19"/>
        <end position="264"/>
    </location>
</feature>
<dbReference type="PROSITE" id="PS01227">
    <property type="entry name" value="UPF0012"/>
    <property type="match status" value="1"/>
</dbReference>
<evidence type="ECO:0000313" key="4">
    <source>
        <dbReference type="EMBL" id="MFD1265111.1"/>
    </source>
</evidence>
<dbReference type="InterPro" id="IPR003010">
    <property type="entry name" value="C-N_Hydrolase"/>
</dbReference>
<dbReference type="RefSeq" id="WP_277829746.1">
    <property type="nucleotide sequence ID" value="NZ_JARQZE010000001.1"/>
</dbReference>
<evidence type="ECO:0000259" key="3">
    <source>
        <dbReference type="PROSITE" id="PS50263"/>
    </source>
</evidence>
<accession>A0ABW3WH51</accession>
<dbReference type="GO" id="GO:0016787">
    <property type="term" value="F:hydrolase activity"/>
    <property type="evidence" value="ECO:0007669"/>
    <property type="project" value="UniProtKB-KW"/>
</dbReference>
<keyword evidence="5" id="KW-1185">Reference proteome</keyword>
<dbReference type="EMBL" id="JBHTMC010000027">
    <property type="protein sequence ID" value="MFD1265111.1"/>
    <property type="molecule type" value="Genomic_DNA"/>
</dbReference>
<dbReference type="InterPro" id="IPR036526">
    <property type="entry name" value="C-N_Hydrolase_sf"/>
</dbReference>
<dbReference type="InterPro" id="IPR045254">
    <property type="entry name" value="Nit1/2_C-N_Hydrolase"/>
</dbReference>
<dbReference type="SUPFAM" id="SSF56317">
    <property type="entry name" value="Carbon-nitrogen hydrolase"/>
    <property type="match status" value="1"/>
</dbReference>
<gene>
    <name evidence="4" type="ORF">ACFQ4M_16165</name>
</gene>
<dbReference type="PROSITE" id="PS50263">
    <property type="entry name" value="CN_HYDROLASE"/>
    <property type="match status" value="1"/>
</dbReference>
<sequence>MTITKPAESVEAALPEAPVRIAAVQTVSGPDVDANLKAVDALIAEAAAEGACLVALPEYFPLISSDEMAKVRIREAEGEGPLQSFLADAARRHGVWLVGGTIPLQAEVQDKVRNSTLVFDAQGRLAARYDKIHLFGFQRAEERYDEAATIEPGSTPCCFDSPAGRTGLSVCYDLRFPELFRAMGELDLIVLPAAFTYTTGRAHWEVLLRARAIENQCYVMAPAQGGRHPNGRVTWGHSMIIDPWGEVLACREVGEGVVVSELDPARIAAVRESLPALRHRRLG</sequence>